<accession>M0CP80</accession>
<dbReference type="RefSeq" id="WP_006883866.1">
    <property type="nucleotide sequence ID" value="NZ_AOIU01000026.1"/>
</dbReference>
<dbReference type="OrthoDB" id="57367at2157"/>
<gene>
    <name evidence="1" type="ORF">C475_10954</name>
</gene>
<dbReference type="STRING" id="797114.C475_10954"/>
<dbReference type="InterPro" id="IPR008508">
    <property type="entry name" value="Bax1"/>
</dbReference>
<dbReference type="PANTHER" id="PTHR39640">
    <property type="entry name" value="VNG6129C"/>
    <property type="match status" value="1"/>
</dbReference>
<protein>
    <recommendedName>
        <fullName evidence="3">DUF790 family protein</fullName>
    </recommendedName>
</protein>
<reference evidence="1 2" key="1">
    <citation type="journal article" date="2014" name="PLoS Genet.">
        <title>Phylogenetically driven sequencing of extremely halophilic archaea reveals strategies for static and dynamic osmo-response.</title>
        <authorList>
            <person name="Becker E.A."/>
            <person name="Seitzer P.M."/>
            <person name="Tritt A."/>
            <person name="Larsen D."/>
            <person name="Krusor M."/>
            <person name="Yao A.I."/>
            <person name="Wu D."/>
            <person name="Madern D."/>
            <person name="Eisen J.A."/>
            <person name="Darling A.E."/>
            <person name="Facciotti M.T."/>
        </authorList>
    </citation>
    <scope>NUCLEOTIDE SEQUENCE [LARGE SCALE GENOMIC DNA]</scope>
    <source>
        <strain evidence="1 2">2-9-1</strain>
    </source>
</reference>
<evidence type="ECO:0008006" key="3">
    <source>
        <dbReference type="Google" id="ProtNLM"/>
    </source>
</evidence>
<evidence type="ECO:0000313" key="1">
    <source>
        <dbReference type="EMBL" id="ELZ25060.1"/>
    </source>
</evidence>
<organism evidence="1 2">
    <name type="scientific">Halosimplex carlsbadense 2-9-1</name>
    <dbReference type="NCBI Taxonomy" id="797114"/>
    <lineage>
        <taxon>Archaea</taxon>
        <taxon>Methanobacteriati</taxon>
        <taxon>Methanobacteriota</taxon>
        <taxon>Stenosarchaea group</taxon>
        <taxon>Halobacteria</taxon>
        <taxon>Halobacteriales</taxon>
        <taxon>Haloarculaceae</taxon>
        <taxon>Halosimplex</taxon>
    </lineage>
</organism>
<evidence type="ECO:0000313" key="2">
    <source>
        <dbReference type="Proteomes" id="UP000011626"/>
    </source>
</evidence>
<name>M0CP80_9EURY</name>
<dbReference type="EMBL" id="AOIU01000026">
    <property type="protein sequence ID" value="ELZ25060.1"/>
    <property type="molecule type" value="Genomic_DNA"/>
</dbReference>
<dbReference type="Pfam" id="PF05626">
    <property type="entry name" value="DUF790"/>
    <property type="match status" value="1"/>
</dbReference>
<dbReference type="Proteomes" id="UP000011626">
    <property type="component" value="Unassembled WGS sequence"/>
</dbReference>
<proteinExistence type="predicted"/>
<sequence>MLTKDLLRVSRAGGGFHPQFVGEAQRDLAARVLGVYQGHVDHTRAALDDALTDLEGDAEDFKLVRGFAKLLDREARFEVRAPVEPRRAREVAFEASEAVGVVSADDRERALARAADRLDTEPDDVADALYADLDDRQVLAEIDPRWDPGELVAQYNLSLAQTALFDATEVRVRSSDPKALVSAVKRLRLMYEVRKTDAGREVVVTGPDALFRSTRRYGTRFARLLRTVAKADEWTLTATVDDRGTEREMTLTDAHVSVPGVEPVTEVSYDSGVEADFAARFESLGLDWDLVREPEPLEAGASVAIPDFAFDYRHADFRVFFEIMGFWTPEYVEKKLGQLDAIDDVEILVAVDESLGAGEAIEARDHRAIPYSGTVRIKDVRDALRRYEDELVAESVAALPDELVPDADVVTIESLAAEYGVSEDAVEGKSFPDHERVGRTLVRPAVLDDLGERIETGMTLGDAEAVLDEYGIDDASAALSALGYRVEWEGLSGGTLRERAD</sequence>
<dbReference type="PANTHER" id="PTHR39640:SF1">
    <property type="entry name" value="DUF790 FAMILY PROTEIN"/>
    <property type="match status" value="1"/>
</dbReference>
<dbReference type="PIRSF" id="PIRSF019435">
    <property type="entry name" value="UCP019435"/>
    <property type="match status" value="1"/>
</dbReference>
<keyword evidence="2" id="KW-1185">Reference proteome</keyword>
<dbReference type="PATRIC" id="fig|797114.5.peg.2227"/>
<dbReference type="AlphaFoldDB" id="M0CP80"/>
<comment type="caution">
    <text evidence="1">The sequence shown here is derived from an EMBL/GenBank/DDBJ whole genome shotgun (WGS) entry which is preliminary data.</text>
</comment>
<dbReference type="eggNOG" id="arCOG04356">
    <property type="taxonomic scope" value="Archaea"/>
</dbReference>